<accession>W9CR29</accession>
<reference evidence="2 3" key="1">
    <citation type="journal article" date="2014" name="Genome Announc.">
        <title>Draft genome sequence of Sclerotinia borealis, a psychrophilic plant pathogenic fungus.</title>
        <authorList>
            <person name="Mardanov A.V."/>
            <person name="Beletsky A.V."/>
            <person name="Kadnikov V.V."/>
            <person name="Ignatov A.N."/>
            <person name="Ravin N.V."/>
        </authorList>
    </citation>
    <scope>NUCLEOTIDE SEQUENCE [LARGE SCALE GENOMIC DNA]</scope>
    <source>
        <strain evidence="3">F-4157</strain>
    </source>
</reference>
<proteinExistence type="predicted"/>
<gene>
    <name evidence="2" type="ORF">SBOR_1070</name>
</gene>
<name>W9CR29_SCLBF</name>
<sequence>MADGSEDSYLYMKNRSKPLHELDNGQTASGKLPSSRIPKKVCADTQRLPTPNVRPQDLKAVVGHSSSFDVPQSVEPSTTEPTNYNDCMAFDLYEQDPDMDFECEDYNLRRQSSDFRLSFEDMIVLPIRLKIPSTSVQFDTPPSADIDEFDYADQHAYFSRLTTAVNSDSAIHEYGTRKGPLWNCAWEMLVPKGLHPAYLTEIEFVELVLSQGNDTAKWMDVHIPTLHRRALQKAASARQKLTNAGISPFELTQEYLESFEWMDKIEQDNFVKTMQKLQLQVAFQKEGLSMRIEDIDNTTFVDEEKLIGKSHTKLVDGCCIPRDHSSEVDESFMVDQMSLSEFEDQFWANDFKASAPSSTVPIQQTHQSPTTLDICDEAISMECIKTIICPCSSRSSSSGKHPEHIEPREVRENSDDTHQDTKNISTIENGSLKLSQFTPLEASSPNFHTASNVLPLTNHDSHVIFSVQDPPTLSPTRPAPGGYTSDGSESLASATLKDNKTDGNRRHITKSSGSQKCGKPNMGTSETPGTNGKFGSIGKKLSDSPSSLKKKLSSVFGTIGRSGKRSA</sequence>
<evidence type="ECO:0000313" key="2">
    <source>
        <dbReference type="EMBL" id="ESZ98538.1"/>
    </source>
</evidence>
<keyword evidence="3" id="KW-1185">Reference proteome</keyword>
<comment type="caution">
    <text evidence="2">The sequence shown here is derived from an EMBL/GenBank/DDBJ whole genome shotgun (WGS) entry which is preliminary data.</text>
</comment>
<dbReference type="AlphaFoldDB" id="W9CR29"/>
<feature type="compositionally biased region" description="Basic and acidic residues" evidence="1">
    <location>
        <begin position="400"/>
        <end position="421"/>
    </location>
</feature>
<dbReference type="EMBL" id="AYSA01000040">
    <property type="protein sequence ID" value="ESZ98538.1"/>
    <property type="molecule type" value="Genomic_DNA"/>
</dbReference>
<feature type="region of interest" description="Disordered" evidence="1">
    <location>
        <begin position="392"/>
        <end position="429"/>
    </location>
</feature>
<dbReference type="Proteomes" id="UP000019487">
    <property type="component" value="Unassembled WGS sequence"/>
</dbReference>
<protein>
    <submittedName>
        <fullName evidence="2">Uncharacterized protein</fullName>
    </submittedName>
</protein>
<evidence type="ECO:0000256" key="1">
    <source>
        <dbReference type="SAM" id="MobiDB-lite"/>
    </source>
</evidence>
<organism evidence="2 3">
    <name type="scientific">Sclerotinia borealis (strain F-4128)</name>
    <dbReference type="NCBI Taxonomy" id="1432307"/>
    <lineage>
        <taxon>Eukaryota</taxon>
        <taxon>Fungi</taxon>
        <taxon>Dikarya</taxon>
        <taxon>Ascomycota</taxon>
        <taxon>Pezizomycotina</taxon>
        <taxon>Leotiomycetes</taxon>
        <taxon>Helotiales</taxon>
        <taxon>Sclerotiniaceae</taxon>
        <taxon>Sclerotinia</taxon>
    </lineage>
</organism>
<evidence type="ECO:0000313" key="3">
    <source>
        <dbReference type="Proteomes" id="UP000019487"/>
    </source>
</evidence>
<feature type="region of interest" description="Disordered" evidence="1">
    <location>
        <begin position="1"/>
        <end position="53"/>
    </location>
</feature>
<dbReference type="OrthoDB" id="3507533at2759"/>
<dbReference type="HOGENOM" id="CLU_459260_0_0_1"/>
<feature type="region of interest" description="Disordered" evidence="1">
    <location>
        <begin position="466"/>
        <end position="551"/>
    </location>
</feature>